<dbReference type="PANTHER" id="PTHR45947:SF3">
    <property type="entry name" value="SULFOQUINOVOSYL TRANSFERASE SQD2"/>
    <property type="match status" value="1"/>
</dbReference>
<gene>
    <name evidence="3" type="ORF">DFP86_10666</name>
</gene>
<comment type="caution">
    <text evidence="3">The sequence shown here is derived from an EMBL/GenBank/DDBJ whole genome shotgun (WGS) entry which is preliminary data.</text>
</comment>
<evidence type="ECO:0000259" key="2">
    <source>
        <dbReference type="Pfam" id="PF13439"/>
    </source>
</evidence>
<name>A0A4R7B8K1_9NEIS</name>
<dbReference type="AlphaFoldDB" id="A0A4R7B8K1"/>
<evidence type="ECO:0000313" key="4">
    <source>
        <dbReference type="Proteomes" id="UP000295611"/>
    </source>
</evidence>
<dbReference type="InterPro" id="IPR001296">
    <property type="entry name" value="Glyco_trans_1"/>
</dbReference>
<reference evidence="3 4" key="1">
    <citation type="submission" date="2019-03" db="EMBL/GenBank/DDBJ databases">
        <title>Genomic Encyclopedia of Type Strains, Phase III (KMG-III): the genomes of soil and plant-associated and newly described type strains.</title>
        <authorList>
            <person name="Whitman W."/>
        </authorList>
    </citation>
    <scope>NUCLEOTIDE SEQUENCE [LARGE SCALE GENOMIC DNA]</scope>
    <source>
        <strain evidence="3 4">CECT 8976</strain>
    </source>
</reference>
<keyword evidence="3" id="KW-0808">Transferase</keyword>
<dbReference type="GO" id="GO:0016757">
    <property type="term" value="F:glycosyltransferase activity"/>
    <property type="evidence" value="ECO:0007669"/>
    <property type="project" value="InterPro"/>
</dbReference>
<dbReference type="Gene3D" id="3.40.50.2000">
    <property type="entry name" value="Glycogen Phosphorylase B"/>
    <property type="match status" value="2"/>
</dbReference>
<organism evidence="3 4">
    <name type="scientific">Paludibacterium purpuratum</name>
    <dbReference type="NCBI Taxonomy" id="1144873"/>
    <lineage>
        <taxon>Bacteria</taxon>
        <taxon>Pseudomonadati</taxon>
        <taxon>Pseudomonadota</taxon>
        <taxon>Betaproteobacteria</taxon>
        <taxon>Neisseriales</taxon>
        <taxon>Chromobacteriaceae</taxon>
        <taxon>Paludibacterium</taxon>
    </lineage>
</organism>
<dbReference type="OrthoDB" id="8779556at2"/>
<dbReference type="RefSeq" id="WP_133680158.1">
    <property type="nucleotide sequence ID" value="NZ_SNZP01000006.1"/>
</dbReference>
<dbReference type="InterPro" id="IPR050194">
    <property type="entry name" value="Glycosyltransferase_grp1"/>
</dbReference>
<dbReference type="PANTHER" id="PTHR45947">
    <property type="entry name" value="SULFOQUINOVOSYL TRANSFERASE SQD2"/>
    <property type="match status" value="1"/>
</dbReference>
<dbReference type="Pfam" id="PF00534">
    <property type="entry name" value="Glycos_transf_1"/>
    <property type="match status" value="1"/>
</dbReference>
<dbReference type="InterPro" id="IPR028098">
    <property type="entry name" value="Glyco_trans_4-like_N"/>
</dbReference>
<feature type="domain" description="Glycosyl transferase family 1" evidence="1">
    <location>
        <begin position="215"/>
        <end position="367"/>
    </location>
</feature>
<sequence>MRIAVFTDSFYPELGGIQDSILATGKALGERGHEVVIVAPRASRNDYRLAQVPPREVDLGDNIRIVRRASIAVASSTGQSRLLLPTGRCWRGLRDFRPEVIHTHTFLGAGLEARIAARRLDVPLIGTNHWAIGEFSGYVPLPAAWVRRASLKAVTAFYNHCRLVSGPSHSVIDEMRQYGLKSASQVISNPIDTTLFTPVAADARQALKTRWGFSDATLLYAGRLAREKNIDVLIRALPTLAARHPDVVLALAGHGGERENLRLLAEKLGVGERVRFLGTLDKASLAQAFQAAEIFVLASTSETQSMVMLQAMSAGLPAVVARWRALPEYVDNHCGRLAAPGDAEDFARQLTELLADPVLCRQLGDNASWRARRYSVDSIVTAWEAVYARTANDAAFRFPPLGAHA</sequence>
<evidence type="ECO:0000313" key="3">
    <source>
        <dbReference type="EMBL" id="TDR79927.1"/>
    </source>
</evidence>
<dbReference type="SUPFAM" id="SSF53756">
    <property type="entry name" value="UDP-Glycosyltransferase/glycogen phosphorylase"/>
    <property type="match status" value="1"/>
</dbReference>
<protein>
    <submittedName>
        <fullName evidence="3">Glycosyltransferase involved in cell wall biosynthesis</fullName>
    </submittedName>
</protein>
<dbReference type="EMBL" id="SNZP01000006">
    <property type="protein sequence ID" value="TDR79927.1"/>
    <property type="molecule type" value="Genomic_DNA"/>
</dbReference>
<dbReference type="Proteomes" id="UP000295611">
    <property type="component" value="Unassembled WGS sequence"/>
</dbReference>
<evidence type="ECO:0000259" key="1">
    <source>
        <dbReference type="Pfam" id="PF00534"/>
    </source>
</evidence>
<dbReference type="Pfam" id="PF13439">
    <property type="entry name" value="Glyco_transf_4"/>
    <property type="match status" value="1"/>
</dbReference>
<proteinExistence type="predicted"/>
<accession>A0A4R7B8K1</accession>
<feature type="domain" description="Glycosyltransferase subfamily 4-like N-terminal" evidence="2">
    <location>
        <begin position="15"/>
        <end position="194"/>
    </location>
</feature>
<keyword evidence="4" id="KW-1185">Reference proteome</keyword>